<evidence type="ECO:0000313" key="3">
    <source>
        <dbReference type="Proteomes" id="UP000324222"/>
    </source>
</evidence>
<evidence type="ECO:0000313" key="2">
    <source>
        <dbReference type="EMBL" id="MPC84834.1"/>
    </source>
</evidence>
<keyword evidence="3" id="KW-1185">Reference proteome</keyword>
<comment type="caution">
    <text evidence="2">The sequence shown here is derived from an EMBL/GenBank/DDBJ whole genome shotgun (WGS) entry which is preliminary data.</text>
</comment>
<dbReference type="Proteomes" id="UP000324222">
    <property type="component" value="Unassembled WGS sequence"/>
</dbReference>
<protein>
    <submittedName>
        <fullName evidence="2">Uncharacterized protein</fullName>
    </submittedName>
</protein>
<organism evidence="2 3">
    <name type="scientific">Portunus trituberculatus</name>
    <name type="common">Swimming crab</name>
    <name type="synonym">Neptunus trituberculatus</name>
    <dbReference type="NCBI Taxonomy" id="210409"/>
    <lineage>
        <taxon>Eukaryota</taxon>
        <taxon>Metazoa</taxon>
        <taxon>Ecdysozoa</taxon>
        <taxon>Arthropoda</taxon>
        <taxon>Crustacea</taxon>
        <taxon>Multicrustacea</taxon>
        <taxon>Malacostraca</taxon>
        <taxon>Eumalacostraca</taxon>
        <taxon>Eucarida</taxon>
        <taxon>Decapoda</taxon>
        <taxon>Pleocyemata</taxon>
        <taxon>Brachyura</taxon>
        <taxon>Eubrachyura</taxon>
        <taxon>Portunoidea</taxon>
        <taxon>Portunidae</taxon>
        <taxon>Portuninae</taxon>
        <taxon>Portunus</taxon>
    </lineage>
</organism>
<name>A0A5B7IXE3_PORTR</name>
<feature type="transmembrane region" description="Helical" evidence="1">
    <location>
        <begin position="6"/>
        <end position="26"/>
    </location>
</feature>
<proteinExistence type="predicted"/>
<dbReference type="EMBL" id="VSRR010066551">
    <property type="protein sequence ID" value="MPC84834.1"/>
    <property type="molecule type" value="Genomic_DNA"/>
</dbReference>
<gene>
    <name evidence="2" type="ORF">E2C01_079584</name>
</gene>
<accession>A0A5B7IXE3</accession>
<keyword evidence="1" id="KW-1133">Transmembrane helix</keyword>
<sequence length="71" mass="7694">MKPPGVAFIMVVVVLVLVVLMVVAVVEGQITHRKLLASAISCLRAVMVGSSLYFWLYVSSCGRDRGEDSEP</sequence>
<feature type="transmembrane region" description="Helical" evidence="1">
    <location>
        <begin position="35"/>
        <end position="56"/>
    </location>
</feature>
<reference evidence="2 3" key="1">
    <citation type="submission" date="2019-05" db="EMBL/GenBank/DDBJ databases">
        <title>Another draft genome of Portunus trituberculatus and its Hox gene families provides insights of decapod evolution.</title>
        <authorList>
            <person name="Jeong J.-H."/>
            <person name="Song I."/>
            <person name="Kim S."/>
            <person name="Choi T."/>
            <person name="Kim D."/>
            <person name="Ryu S."/>
            <person name="Kim W."/>
        </authorList>
    </citation>
    <scope>NUCLEOTIDE SEQUENCE [LARGE SCALE GENOMIC DNA]</scope>
    <source>
        <tissue evidence="2">Muscle</tissue>
    </source>
</reference>
<evidence type="ECO:0000256" key="1">
    <source>
        <dbReference type="SAM" id="Phobius"/>
    </source>
</evidence>
<dbReference type="AlphaFoldDB" id="A0A5B7IXE3"/>
<keyword evidence="1" id="KW-0812">Transmembrane</keyword>
<keyword evidence="1" id="KW-0472">Membrane</keyword>